<organism evidence="2">
    <name type="scientific">Cladocopium goreaui</name>
    <dbReference type="NCBI Taxonomy" id="2562237"/>
    <lineage>
        <taxon>Eukaryota</taxon>
        <taxon>Sar</taxon>
        <taxon>Alveolata</taxon>
        <taxon>Dinophyceae</taxon>
        <taxon>Suessiales</taxon>
        <taxon>Symbiodiniaceae</taxon>
        <taxon>Cladocopium</taxon>
    </lineage>
</organism>
<name>A0A9P1CKR4_9DINO</name>
<comment type="caution">
    <text evidence="2">The sequence shown here is derived from an EMBL/GenBank/DDBJ whole genome shotgun (WGS) entry which is preliminary data.</text>
</comment>
<sequence length="402" mass="43539">MCSDQGLPREGLRTELISRLLIHRLTSAPRTVNEFSPLSPSFAPFSGPNQSELRAACRVCNVACQTLDQGYDLLQRLQVSRNSQGADSTAALKARSGLAAARKVTLEGFTVGKGTGAAQSTETPRKRLRCKSPASALYGRPQEPAVTPPKRLRCKSPASARPDLKEGLSAVCGAAVQSLLTLRPEQLEAECQRQGLSPRRSPHAMAYRLATARLQNLGSPSSADSAAPTEIVSPDPKCFETANPDECPRSLSAPQRYAQSAPVSPQHSESTWSREISIEDPKCFETANPDECPRSLSAPQRYAQSAPVSPQHSESTWSREISIEDPKCFKTAHADECPRSLSAPQRYAQSAPDTSQPHSEYPWKVTSHVAAVHISCLVRLKETSCNEVADQLTRPTGDEATN</sequence>
<keyword evidence="4" id="KW-0808">Transferase</keyword>
<evidence type="ECO:0000313" key="3">
    <source>
        <dbReference type="EMBL" id="CAL1145396.1"/>
    </source>
</evidence>
<reference evidence="3" key="2">
    <citation type="submission" date="2024-04" db="EMBL/GenBank/DDBJ databases">
        <authorList>
            <person name="Chen Y."/>
            <person name="Shah S."/>
            <person name="Dougan E. K."/>
            <person name="Thang M."/>
            <person name="Chan C."/>
        </authorList>
    </citation>
    <scope>NUCLEOTIDE SEQUENCE [LARGE SCALE GENOMIC DNA]</scope>
</reference>
<feature type="compositionally biased region" description="Polar residues" evidence="1">
    <location>
        <begin position="302"/>
        <end position="317"/>
    </location>
</feature>
<keyword evidence="5" id="KW-1185">Reference proteome</keyword>
<dbReference type="EMBL" id="CAMXCT010001663">
    <property type="protein sequence ID" value="CAI3992021.1"/>
    <property type="molecule type" value="Genomic_DNA"/>
</dbReference>
<evidence type="ECO:0000313" key="5">
    <source>
        <dbReference type="Proteomes" id="UP001152797"/>
    </source>
</evidence>
<evidence type="ECO:0000313" key="4">
    <source>
        <dbReference type="EMBL" id="CAL4779333.1"/>
    </source>
</evidence>
<feature type="region of interest" description="Disordered" evidence="1">
    <location>
        <begin position="287"/>
        <end position="317"/>
    </location>
</feature>
<reference evidence="2" key="1">
    <citation type="submission" date="2022-10" db="EMBL/GenBank/DDBJ databases">
        <authorList>
            <person name="Chen Y."/>
            <person name="Dougan E. K."/>
            <person name="Chan C."/>
            <person name="Rhodes N."/>
            <person name="Thang M."/>
        </authorList>
    </citation>
    <scope>NUCLEOTIDE SEQUENCE</scope>
</reference>
<feature type="compositionally biased region" description="Polar residues" evidence="1">
    <location>
        <begin position="257"/>
        <end position="274"/>
    </location>
</feature>
<evidence type="ECO:0000313" key="2">
    <source>
        <dbReference type="EMBL" id="CAI3992021.1"/>
    </source>
</evidence>
<dbReference type="EMBL" id="CAMXCT020001663">
    <property type="protein sequence ID" value="CAL1145396.1"/>
    <property type="molecule type" value="Genomic_DNA"/>
</dbReference>
<dbReference type="GO" id="GO:0016740">
    <property type="term" value="F:transferase activity"/>
    <property type="evidence" value="ECO:0007669"/>
    <property type="project" value="UniProtKB-KW"/>
</dbReference>
<dbReference type="AlphaFoldDB" id="A0A9P1CKR4"/>
<gene>
    <name evidence="2" type="ORF">C1SCF055_LOCUS18879</name>
</gene>
<protein>
    <submittedName>
        <fullName evidence="4">RING-type E3 ubiquitin transferase</fullName>
    </submittedName>
</protein>
<feature type="region of interest" description="Disordered" evidence="1">
    <location>
        <begin position="131"/>
        <end position="160"/>
    </location>
</feature>
<evidence type="ECO:0000256" key="1">
    <source>
        <dbReference type="SAM" id="MobiDB-lite"/>
    </source>
</evidence>
<dbReference type="Proteomes" id="UP001152797">
    <property type="component" value="Unassembled WGS sequence"/>
</dbReference>
<dbReference type="OrthoDB" id="442653at2759"/>
<feature type="region of interest" description="Disordered" evidence="1">
    <location>
        <begin position="217"/>
        <end position="274"/>
    </location>
</feature>
<dbReference type="EMBL" id="CAMXCT030001663">
    <property type="protein sequence ID" value="CAL4779333.1"/>
    <property type="molecule type" value="Genomic_DNA"/>
</dbReference>
<proteinExistence type="predicted"/>
<accession>A0A9P1CKR4</accession>